<keyword evidence="2" id="KW-1185">Reference proteome</keyword>
<gene>
    <name evidence="1" type="ORF">Pta02_18660</name>
</gene>
<dbReference type="AlphaFoldDB" id="A0A8J3WT10"/>
<organism evidence="1 2">
    <name type="scientific">Planobispora takensis</name>
    <dbReference type="NCBI Taxonomy" id="1367882"/>
    <lineage>
        <taxon>Bacteria</taxon>
        <taxon>Bacillati</taxon>
        <taxon>Actinomycetota</taxon>
        <taxon>Actinomycetes</taxon>
        <taxon>Streptosporangiales</taxon>
        <taxon>Streptosporangiaceae</taxon>
        <taxon>Planobispora</taxon>
    </lineage>
</organism>
<evidence type="ECO:0000313" key="2">
    <source>
        <dbReference type="Proteomes" id="UP000634476"/>
    </source>
</evidence>
<name>A0A8J3WT10_9ACTN</name>
<protein>
    <submittedName>
        <fullName evidence="1">Uncharacterized protein</fullName>
    </submittedName>
</protein>
<proteinExistence type="predicted"/>
<dbReference type="RefSeq" id="WP_203874298.1">
    <property type="nucleotide sequence ID" value="NZ_BOOK01000012.1"/>
</dbReference>
<sequence>MPLTLRDNTATITGTLTVEEVEPLAGWLRSTDRPRVNLRGCTHLHTGALQLLLFFRPTVVSRPLDPFLSTHIMPLLGKRNKELEASS</sequence>
<evidence type="ECO:0000313" key="1">
    <source>
        <dbReference type="EMBL" id="GIH99857.1"/>
    </source>
</evidence>
<accession>A0A8J3WT10</accession>
<reference evidence="1" key="1">
    <citation type="submission" date="2021-01" db="EMBL/GenBank/DDBJ databases">
        <title>Whole genome shotgun sequence of Planobispora takensis NBRC 109077.</title>
        <authorList>
            <person name="Komaki H."/>
            <person name="Tamura T."/>
        </authorList>
    </citation>
    <scope>NUCLEOTIDE SEQUENCE</scope>
    <source>
        <strain evidence="1">NBRC 109077</strain>
    </source>
</reference>
<dbReference type="EMBL" id="BOOK01000012">
    <property type="protein sequence ID" value="GIH99857.1"/>
    <property type="molecule type" value="Genomic_DNA"/>
</dbReference>
<dbReference type="Proteomes" id="UP000634476">
    <property type="component" value="Unassembled WGS sequence"/>
</dbReference>
<comment type="caution">
    <text evidence="1">The sequence shown here is derived from an EMBL/GenBank/DDBJ whole genome shotgun (WGS) entry which is preliminary data.</text>
</comment>